<dbReference type="Pfam" id="PF02624">
    <property type="entry name" value="YcaO"/>
    <property type="match status" value="1"/>
</dbReference>
<dbReference type="Proteomes" id="UP000433101">
    <property type="component" value="Unassembled WGS sequence"/>
</dbReference>
<dbReference type="Gene3D" id="3.30.1330.230">
    <property type="match status" value="2"/>
</dbReference>
<dbReference type="PANTHER" id="PTHR37809:SF1">
    <property type="entry name" value="RIBOSOMAL PROTEIN S12 METHYLTHIOTRANSFERASE ACCESSORY FACTOR YCAO"/>
    <property type="match status" value="1"/>
</dbReference>
<comment type="caution">
    <text evidence="2">The sequence shown here is derived from an EMBL/GenBank/DDBJ whole genome shotgun (WGS) entry which is preliminary data.</text>
</comment>
<proteinExistence type="predicted"/>
<dbReference type="PROSITE" id="PS51664">
    <property type="entry name" value="YCAO"/>
    <property type="match status" value="1"/>
</dbReference>
<dbReference type="EMBL" id="WUMV01000006">
    <property type="protein sequence ID" value="MXN65790.1"/>
    <property type="molecule type" value="Genomic_DNA"/>
</dbReference>
<name>A0A7X3S8I5_9HYPH</name>
<gene>
    <name evidence="2" type="ORF">GR183_12815</name>
</gene>
<evidence type="ECO:0000313" key="3">
    <source>
        <dbReference type="Proteomes" id="UP000433101"/>
    </source>
</evidence>
<accession>A0A7X3S8I5</accession>
<sequence length="443" mass="47591">MTMQSEARQTLVSAADLVSSANFPEAGGPGADFLKWLGATPALEGADKRDLAKLLRFAAGLDRVFELPAPDAPGLSCFGASVSTLAYGTKVDAGTSVSGVGLTRLAAFRACVAEACEFVSQFEMPDDPRVHAIERGGIDADGVDGCEFHELRGGECGKALDWVETVRLPQGAKDAAPADLCWRRTPGRRPNGLPYLMGIGVAAGRSREDAAYRAILEWVERDAVALWWKGGRRPGAITLETLAASGVAELLKRYRNGRDDRCSWFLNLTNDLGIPVAAALSSEPAGTKVAYGFAAGGSMEEALRGAIEELLQIELADRVVAAKRAERGDQGLNETDRKHIARAAMVRSDWVNLQPTRISPYETVSSANDDQAVRLNLLATRLDSRGHAVRVIDLTRSDFDIPVARAIVSGLQPDPSELISKRLSHQRTLAATDEIPGDRVELY</sequence>
<dbReference type="InterPro" id="IPR003776">
    <property type="entry name" value="YcaO-like_dom"/>
</dbReference>
<feature type="domain" description="YcaO" evidence="1">
    <location>
        <begin position="99"/>
        <end position="443"/>
    </location>
</feature>
<evidence type="ECO:0000313" key="2">
    <source>
        <dbReference type="EMBL" id="MXN65790.1"/>
    </source>
</evidence>
<dbReference type="RefSeq" id="WP_160776042.1">
    <property type="nucleotide sequence ID" value="NZ_WUMV01000006.1"/>
</dbReference>
<keyword evidence="3" id="KW-1185">Reference proteome</keyword>
<dbReference type="PANTHER" id="PTHR37809">
    <property type="entry name" value="RIBOSOMAL PROTEIN S12 METHYLTHIOTRANSFERASE ACCESSORY FACTOR YCAO"/>
    <property type="match status" value="1"/>
</dbReference>
<organism evidence="2 3">
    <name type="scientific">Stappia sediminis</name>
    <dbReference type="NCBI Taxonomy" id="2692190"/>
    <lineage>
        <taxon>Bacteria</taxon>
        <taxon>Pseudomonadati</taxon>
        <taxon>Pseudomonadota</taxon>
        <taxon>Alphaproteobacteria</taxon>
        <taxon>Hyphomicrobiales</taxon>
        <taxon>Stappiaceae</taxon>
        <taxon>Stappia</taxon>
    </lineage>
</organism>
<evidence type="ECO:0000259" key="1">
    <source>
        <dbReference type="PROSITE" id="PS51664"/>
    </source>
</evidence>
<dbReference type="AlphaFoldDB" id="A0A7X3S8I5"/>
<protein>
    <recommendedName>
        <fullName evidence="1">YcaO domain-containing protein</fullName>
    </recommendedName>
</protein>
<reference evidence="2 3" key="1">
    <citation type="submission" date="2019-12" db="EMBL/GenBank/DDBJ databases">
        <authorList>
            <person name="Li M."/>
        </authorList>
    </citation>
    <scope>NUCLEOTIDE SEQUENCE [LARGE SCALE GENOMIC DNA]</scope>
    <source>
        <strain evidence="2 3">GBMRC 2046</strain>
    </source>
</reference>